<reference evidence="2" key="1">
    <citation type="submission" date="2023-11" db="EMBL/GenBank/DDBJ databases">
        <title>Genome assemblies of two species of porcelain crab, Petrolisthes cinctipes and Petrolisthes manimaculis (Anomura: Porcellanidae).</title>
        <authorList>
            <person name="Angst P."/>
        </authorList>
    </citation>
    <scope>NUCLEOTIDE SEQUENCE</scope>
    <source>
        <strain evidence="2">PB745_02</strain>
        <tissue evidence="2">Gill</tissue>
    </source>
</reference>
<keyword evidence="1" id="KW-0472">Membrane</keyword>
<accession>A0AAE1NZ17</accession>
<organism evidence="2 3">
    <name type="scientific">Petrolisthes manimaculis</name>
    <dbReference type="NCBI Taxonomy" id="1843537"/>
    <lineage>
        <taxon>Eukaryota</taxon>
        <taxon>Metazoa</taxon>
        <taxon>Ecdysozoa</taxon>
        <taxon>Arthropoda</taxon>
        <taxon>Crustacea</taxon>
        <taxon>Multicrustacea</taxon>
        <taxon>Malacostraca</taxon>
        <taxon>Eumalacostraca</taxon>
        <taxon>Eucarida</taxon>
        <taxon>Decapoda</taxon>
        <taxon>Pleocyemata</taxon>
        <taxon>Anomura</taxon>
        <taxon>Galatheoidea</taxon>
        <taxon>Porcellanidae</taxon>
        <taxon>Petrolisthes</taxon>
    </lineage>
</organism>
<gene>
    <name evidence="2" type="ORF">Pmani_028684</name>
</gene>
<dbReference type="Proteomes" id="UP001292094">
    <property type="component" value="Unassembled WGS sequence"/>
</dbReference>
<proteinExistence type="predicted"/>
<comment type="caution">
    <text evidence="2">The sequence shown here is derived from an EMBL/GenBank/DDBJ whole genome shotgun (WGS) entry which is preliminary data.</text>
</comment>
<keyword evidence="3" id="KW-1185">Reference proteome</keyword>
<keyword evidence="1" id="KW-1133">Transmembrane helix</keyword>
<dbReference type="AlphaFoldDB" id="A0AAE1NZ17"/>
<feature type="transmembrane region" description="Helical" evidence="1">
    <location>
        <begin position="12"/>
        <end position="30"/>
    </location>
</feature>
<sequence>MAVQLARKCDRISRSFVSLLVMVVFLTLTLNDRNNWSALPLLWETVPRFIATITRLLAIHRVQTHARRHFLGFTPL</sequence>
<name>A0AAE1NZ17_9EUCA</name>
<protein>
    <submittedName>
        <fullName evidence="2">Uncharacterized protein</fullName>
    </submittedName>
</protein>
<dbReference type="EMBL" id="JAWZYT010003314">
    <property type="protein sequence ID" value="KAK4299010.1"/>
    <property type="molecule type" value="Genomic_DNA"/>
</dbReference>
<keyword evidence="1" id="KW-0812">Transmembrane</keyword>
<evidence type="ECO:0000313" key="3">
    <source>
        <dbReference type="Proteomes" id="UP001292094"/>
    </source>
</evidence>
<evidence type="ECO:0000313" key="2">
    <source>
        <dbReference type="EMBL" id="KAK4299010.1"/>
    </source>
</evidence>
<evidence type="ECO:0000256" key="1">
    <source>
        <dbReference type="SAM" id="Phobius"/>
    </source>
</evidence>